<dbReference type="EMBL" id="BMAR01000050">
    <property type="protein sequence ID" value="GFR51487.1"/>
    <property type="molecule type" value="Genomic_DNA"/>
</dbReference>
<feature type="non-terminal residue" evidence="1">
    <location>
        <position position="1"/>
    </location>
</feature>
<evidence type="ECO:0000313" key="2">
    <source>
        <dbReference type="Proteomes" id="UP001054857"/>
    </source>
</evidence>
<evidence type="ECO:0000313" key="1">
    <source>
        <dbReference type="EMBL" id="GFR51487.1"/>
    </source>
</evidence>
<sequence length="700" mass="75855">MTMLGMPDMAEPKELGKSCHLSQPDLAKTMEVFRVVLEGYDLYVKDRLAFRKVSKAARDLHDQLASDVSFNTNRYLRGSSDIPSVSTSEIVAAVRGFLSRGCRPTHLSIEMPEEQDTALHDGKLLALLFMWREAASVTDLRLETGYPLTPAVVSAIAGLSPKLNSIVLLCGRSSPDGTNQPAEPVDLDGAAAAAEELLRQLGPRLRRLEFRMLDGCRYVWPTRAFRGLSHCTALRELELACFEDLLPHDGVPADLLVLRSIASLSGLKSLQLADTTMRFDPPVPLPTPIERLASTPSLESCLSGLTALTCLKLHLGRLHHYANKEDYEYASYVADTRGLDERLEELRQLGRHAEAATLQAAAAAESHAVAAAIRCMPHLKELRTPAMLHAADLPALTTLTCLRMGSIAVPTELPAAASDFKLVLPSQLQRFELHAPLPVRVAAALQAPPREPGDVPCSLMAGGRLWDFEANHWCLDFRSGDLDDEGRLTAGAVDAMRRAVTAIRGFGFRKLKGFCRDDARERGVRVRGLGVTPALPPAVADGGEGSHCAAWLGELTSLRLEALALQGLVVSPRDMLGLARCMAGITELDLSGCSYAVSSLPLLAGLQQLRQLGMHCGDWLCDDMWSEHHQQAIMAACLSITAPVSAGSGSAGEAGELGARGLLPQLKLLQIGCYEDAMDWIEAAVAPAREEWVRWMPSAR</sequence>
<organism evidence="1 2">
    <name type="scientific">Astrephomene gubernaculifera</name>
    <dbReference type="NCBI Taxonomy" id="47775"/>
    <lineage>
        <taxon>Eukaryota</taxon>
        <taxon>Viridiplantae</taxon>
        <taxon>Chlorophyta</taxon>
        <taxon>core chlorophytes</taxon>
        <taxon>Chlorophyceae</taxon>
        <taxon>CS clade</taxon>
        <taxon>Chlamydomonadales</taxon>
        <taxon>Astrephomenaceae</taxon>
        <taxon>Astrephomene</taxon>
    </lineage>
</organism>
<proteinExistence type="predicted"/>
<comment type="caution">
    <text evidence="1">The sequence shown here is derived from an EMBL/GenBank/DDBJ whole genome shotgun (WGS) entry which is preliminary data.</text>
</comment>
<dbReference type="SUPFAM" id="SSF52047">
    <property type="entry name" value="RNI-like"/>
    <property type="match status" value="1"/>
</dbReference>
<protein>
    <submittedName>
        <fullName evidence="1">Uncharacterized protein</fullName>
    </submittedName>
</protein>
<accession>A0AAD3HSQ9</accession>
<dbReference type="AlphaFoldDB" id="A0AAD3HSQ9"/>
<dbReference type="Proteomes" id="UP001054857">
    <property type="component" value="Unassembled WGS sequence"/>
</dbReference>
<name>A0AAD3HSQ9_9CHLO</name>
<gene>
    <name evidence="1" type="ORF">Agub_g13899</name>
</gene>
<keyword evidence="2" id="KW-1185">Reference proteome</keyword>
<reference evidence="1 2" key="1">
    <citation type="journal article" date="2021" name="Sci. Rep.">
        <title>Genome sequencing of the multicellular alga Astrephomene provides insights into convergent evolution of germ-soma differentiation.</title>
        <authorList>
            <person name="Yamashita S."/>
            <person name="Yamamoto K."/>
            <person name="Matsuzaki R."/>
            <person name="Suzuki S."/>
            <person name="Yamaguchi H."/>
            <person name="Hirooka S."/>
            <person name="Minakuchi Y."/>
            <person name="Miyagishima S."/>
            <person name="Kawachi M."/>
            <person name="Toyoda A."/>
            <person name="Nozaki H."/>
        </authorList>
    </citation>
    <scope>NUCLEOTIDE SEQUENCE [LARGE SCALE GENOMIC DNA]</scope>
    <source>
        <strain evidence="1 2">NIES-4017</strain>
    </source>
</reference>